<name>A0AAD4TCE8_9MAGN</name>
<dbReference type="InterPro" id="IPR026057">
    <property type="entry name" value="TBL_C"/>
</dbReference>
<evidence type="ECO:0000256" key="1">
    <source>
        <dbReference type="ARBA" id="ARBA00007727"/>
    </source>
</evidence>
<proteinExistence type="inferred from homology"/>
<dbReference type="GO" id="GO:0016413">
    <property type="term" value="F:O-acetyltransferase activity"/>
    <property type="evidence" value="ECO:0007669"/>
    <property type="project" value="InterPro"/>
</dbReference>
<sequence>MDLKVAGLKTIHYQFTNHQIVKWLMLNSTVKWKRQLFQTGDGLGGGNGGKHTCLLVILWDYGVTLLFCKALYLVDIDAGQGKRILQLDDISSNVEAWKGVNVLVINSGHWWIHAGRLQGCLRIDDKLFPEIISTDVWQVVFNSMLSFTGNYRVLHLLQVGISVHKIVGDFDEAKGAEHS</sequence>
<gene>
    <name evidence="3" type="ORF">MKW98_023258</name>
</gene>
<comment type="similarity">
    <text evidence="1">Belongs to the PC-esterase family. TBL subfamily.</text>
</comment>
<reference evidence="3" key="1">
    <citation type="submission" date="2022-04" db="EMBL/GenBank/DDBJ databases">
        <title>A functionally conserved STORR gene fusion in Papaver species that diverged 16.8 million years ago.</title>
        <authorList>
            <person name="Catania T."/>
        </authorList>
    </citation>
    <scope>NUCLEOTIDE SEQUENCE</scope>
    <source>
        <strain evidence="3">S-188037</strain>
    </source>
</reference>
<dbReference type="EMBL" id="JAJJMB010003142">
    <property type="protein sequence ID" value="KAI3949321.1"/>
    <property type="molecule type" value="Genomic_DNA"/>
</dbReference>
<dbReference type="GO" id="GO:0005794">
    <property type="term" value="C:Golgi apparatus"/>
    <property type="evidence" value="ECO:0007669"/>
    <property type="project" value="TreeGrafter"/>
</dbReference>
<organism evidence="3 4">
    <name type="scientific">Papaver atlanticum</name>
    <dbReference type="NCBI Taxonomy" id="357466"/>
    <lineage>
        <taxon>Eukaryota</taxon>
        <taxon>Viridiplantae</taxon>
        <taxon>Streptophyta</taxon>
        <taxon>Embryophyta</taxon>
        <taxon>Tracheophyta</taxon>
        <taxon>Spermatophyta</taxon>
        <taxon>Magnoliopsida</taxon>
        <taxon>Ranunculales</taxon>
        <taxon>Papaveraceae</taxon>
        <taxon>Papaveroideae</taxon>
        <taxon>Papaver</taxon>
    </lineage>
</organism>
<keyword evidence="4" id="KW-1185">Reference proteome</keyword>
<dbReference type="PANTHER" id="PTHR32285">
    <property type="entry name" value="PROTEIN TRICHOME BIREFRINGENCE-LIKE 9-RELATED"/>
    <property type="match status" value="1"/>
</dbReference>
<dbReference type="AlphaFoldDB" id="A0AAD4TCE8"/>
<accession>A0AAD4TCE8</accession>
<comment type="caution">
    <text evidence="3">The sequence shown here is derived from an EMBL/GenBank/DDBJ whole genome shotgun (WGS) entry which is preliminary data.</text>
</comment>
<dbReference type="InterPro" id="IPR029962">
    <property type="entry name" value="TBL"/>
</dbReference>
<dbReference type="Pfam" id="PF13839">
    <property type="entry name" value="PC-Esterase"/>
    <property type="match status" value="1"/>
</dbReference>
<evidence type="ECO:0000259" key="2">
    <source>
        <dbReference type="Pfam" id="PF13839"/>
    </source>
</evidence>
<evidence type="ECO:0000313" key="3">
    <source>
        <dbReference type="EMBL" id="KAI3949321.1"/>
    </source>
</evidence>
<evidence type="ECO:0000313" key="4">
    <source>
        <dbReference type="Proteomes" id="UP001202328"/>
    </source>
</evidence>
<dbReference type="Proteomes" id="UP001202328">
    <property type="component" value="Unassembled WGS sequence"/>
</dbReference>
<protein>
    <recommendedName>
        <fullName evidence="2">Trichome birefringence-like C-terminal domain-containing protein</fullName>
    </recommendedName>
</protein>
<feature type="domain" description="Trichome birefringence-like C-terminal" evidence="2">
    <location>
        <begin position="55"/>
        <end position="145"/>
    </location>
</feature>
<dbReference type="PANTHER" id="PTHR32285:SF14">
    <property type="entry name" value="PROTEIN PMR5"/>
    <property type="match status" value="1"/>
</dbReference>